<sequence>MRHRGSGPLGSTVVTPVPAAAVCLDVGSTWTKAVLVHPDGGLGGFAEHPTTTADVLAGMDATVRAVTAVGGSAGEPTLLACSSAGGGLRLAVVGSERLPATEAGHRVAVSAGAHVVHVHAGPLEPADVRALRNARPGVVLLLGGSDGDDPAPLLHNAARLARARIRPPILLAGNADGREEALAILLATGRTVVSCENVLPRLGEVEPGPARAALVALYQRHAIGGRGPAVAPRFRRLVRVVTPDAVGRGTAELARIRDGRVLLVDVGCATTDVHSAGGTGDPVRTVEGDLGVRAAAGGVLLEGQAEGVVDPVEADLLAPTVARMASEVGYVPSNAGSAAEDRRIAALAAVIAVRRHLRAVEPGGGIGLVVLTGGVFRQRGRANGLASVIATLRADPVLASVLADVEVVVDADFTVAPAGLLATHGRTDAAESLLRDHLLG</sequence>
<dbReference type="InterPro" id="IPR006230">
    <property type="entry name" value="MutL"/>
</dbReference>
<protein>
    <recommendedName>
        <fullName evidence="3">Glutamate mutase</fullName>
    </recommendedName>
</protein>
<dbReference type="Pfam" id="PF13941">
    <property type="entry name" value="MutL"/>
    <property type="match status" value="1"/>
</dbReference>
<dbReference type="InterPro" id="IPR043129">
    <property type="entry name" value="ATPase_NBD"/>
</dbReference>
<evidence type="ECO:0000313" key="1">
    <source>
        <dbReference type="EMBL" id="GEC21932.1"/>
    </source>
</evidence>
<name>A0A4Y3WST3_9PSEU</name>
<reference evidence="1 2" key="1">
    <citation type="submission" date="2019-06" db="EMBL/GenBank/DDBJ databases">
        <title>Whole genome shotgun sequence of Pseudonocardia hydrocarbonoxydans NBRC 14498.</title>
        <authorList>
            <person name="Hosoyama A."/>
            <person name="Uohara A."/>
            <person name="Ohji S."/>
            <person name="Ichikawa N."/>
        </authorList>
    </citation>
    <scope>NUCLEOTIDE SEQUENCE [LARGE SCALE GENOMIC DNA]</scope>
    <source>
        <strain evidence="1 2">NBRC 14498</strain>
    </source>
</reference>
<dbReference type="Proteomes" id="UP000320338">
    <property type="component" value="Unassembled WGS sequence"/>
</dbReference>
<comment type="caution">
    <text evidence="1">The sequence shown here is derived from an EMBL/GenBank/DDBJ whole genome shotgun (WGS) entry which is preliminary data.</text>
</comment>
<evidence type="ECO:0008006" key="3">
    <source>
        <dbReference type="Google" id="ProtNLM"/>
    </source>
</evidence>
<organism evidence="1 2">
    <name type="scientific">Pseudonocardia hydrocarbonoxydans</name>
    <dbReference type="NCBI Taxonomy" id="76726"/>
    <lineage>
        <taxon>Bacteria</taxon>
        <taxon>Bacillati</taxon>
        <taxon>Actinomycetota</taxon>
        <taxon>Actinomycetes</taxon>
        <taxon>Pseudonocardiales</taxon>
        <taxon>Pseudonocardiaceae</taxon>
        <taxon>Pseudonocardia</taxon>
    </lineage>
</organism>
<accession>A0A4Y3WST3</accession>
<dbReference type="AlphaFoldDB" id="A0A4Y3WST3"/>
<dbReference type="SUPFAM" id="SSF53067">
    <property type="entry name" value="Actin-like ATPase domain"/>
    <property type="match status" value="1"/>
</dbReference>
<gene>
    <name evidence="1" type="ORF">PHY01_42150</name>
</gene>
<proteinExistence type="predicted"/>
<dbReference type="EMBL" id="BJNG01000038">
    <property type="protein sequence ID" value="GEC21932.1"/>
    <property type="molecule type" value="Genomic_DNA"/>
</dbReference>
<dbReference type="OrthoDB" id="9769453at2"/>
<evidence type="ECO:0000313" key="2">
    <source>
        <dbReference type="Proteomes" id="UP000320338"/>
    </source>
</evidence>
<keyword evidence="2" id="KW-1185">Reference proteome</keyword>